<keyword evidence="1" id="KW-0812">Transmembrane</keyword>
<evidence type="ECO:0000313" key="2">
    <source>
        <dbReference type="EMBL" id="KAJ3740720.1"/>
    </source>
</evidence>
<protein>
    <submittedName>
        <fullName evidence="2">Uncharacterized protein</fullName>
    </submittedName>
</protein>
<keyword evidence="1" id="KW-1133">Transmembrane helix</keyword>
<sequence>MIPLLHYLVFEFNHFIEFVSIFLIQFCLYIGEIIAERRRSSRLESYFTSISRTKTVIGTWVTLTACMYFVETTISTDS</sequence>
<keyword evidence="1" id="KW-0472">Membrane</keyword>
<dbReference type="EMBL" id="JANVFU010000013">
    <property type="protein sequence ID" value="KAJ3740720.1"/>
    <property type="molecule type" value="Genomic_DNA"/>
</dbReference>
<accession>A0A9W8NTQ3</accession>
<dbReference type="AlphaFoldDB" id="A0A9W8NTQ3"/>
<organism evidence="2 3">
    <name type="scientific">Lentinula detonsa</name>
    <dbReference type="NCBI Taxonomy" id="2804962"/>
    <lineage>
        <taxon>Eukaryota</taxon>
        <taxon>Fungi</taxon>
        <taxon>Dikarya</taxon>
        <taxon>Basidiomycota</taxon>
        <taxon>Agaricomycotina</taxon>
        <taxon>Agaricomycetes</taxon>
        <taxon>Agaricomycetidae</taxon>
        <taxon>Agaricales</taxon>
        <taxon>Marasmiineae</taxon>
        <taxon>Omphalotaceae</taxon>
        <taxon>Lentinula</taxon>
    </lineage>
</organism>
<gene>
    <name evidence="2" type="ORF">DFH05DRAFT_1506838</name>
</gene>
<evidence type="ECO:0000256" key="1">
    <source>
        <dbReference type="SAM" id="Phobius"/>
    </source>
</evidence>
<comment type="caution">
    <text evidence="2">The sequence shown here is derived from an EMBL/GenBank/DDBJ whole genome shotgun (WGS) entry which is preliminary data.</text>
</comment>
<reference evidence="2 3" key="1">
    <citation type="journal article" date="2023" name="Proc. Natl. Acad. Sci. U.S.A.">
        <title>A global phylogenomic analysis of the shiitake genus Lentinula.</title>
        <authorList>
            <person name="Sierra-Patev S."/>
            <person name="Min B."/>
            <person name="Naranjo-Ortiz M."/>
            <person name="Looney B."/>
            <person name="Konkel Z."/>
            <person name="Slot J.C."/>
            <person name="Sakamoto Y."/>
            <person name="Steenwyk J.L."/>
            <person name="Rokas A."/>
            <person name="Carro J."/>
            <person name="Camarero S."/>
            <person name="Ferreira P."/>
            <person name="Molpeceres G."/>
            <person name="Ruiz-Duenas F.J."/>
            <person name="Serrano A."/>
            <person name="Henrissat B."/>
            <person name="Drula E."/>
            <person name="Hughes K.W."/>
            <person name="Mata J.L."/>
            <person name="Ishikawa N.K."/>
            <person name="Vargas-Isla R."/>
            <person name="Ushijima S."/>
            <person name="Smith C.A."/>
            <person name="Donoghue J."/>
            <person name="Ahrendt S."/>
            <person name="Andreopoulos W."/>
            <person name="He G."/>
            <person name="LaButti K."/>
            <person name="Lipzen A."/>
            <person name="Ng V."/>
            <person name="Riley R."/>
            <person name="Sandor L."/>
            <person name="Barry K."/>
            <person name="Martinez A.T."/>
            <person name="Xiao Y."/>
            <person name="Gibbons J.G."/>
            <person name="Terashima K."/>
            <person name="Grigoriev I.V."/>
            <person name="Hibbett D."/>
        </authorList>
    </citation>
    <scope>NUCLEOTIDE SEQUENCE [LARGE SCALE GENOMIC DNA]</scope>
    <source>
        <strain evidence="2 3">TFB7810</strain>
    </source>
</reference>
<dbReference type="Proteomes" id="UP001142393">
    <property type="component" value="Unassembled WGS sequence"/>
</dbReference>
<keyword evidence="3" id="KW-1185">Reference proteome</keyword>
<evidence type="ECO:0000313" key="3">
    <source>
        <dbReference type="Proteomes" id="UP001142393"/>
    </source>
</evidence>
<feature type="transmembrane region" description="Helical" evidence="1">
    <location>
        <begin position="12"/>
        <end position="35"/>
    </location>
</feature>
<proteinExistence type="predicted"/>
<name>A0A9W8NTQ3_9AGAR</name>